<evidence type="ECO:0000313" key="7">
    <source>
        <dbReference type="EMBL" id="MCD5312169.1"/>
    </source>
</evidence>
<dbReference type="Pfam" id="PF01810">
    <property type="entry name" value="LysE"/>
    <property type="match status" value="1"/>
</dbReference>
<dbReference type="PANTHER" id="PTHR30086">
    <property type="entry name" value="ARGININE EXPORTER PROTEIN ARGO"/>
    <property type="match status" value="1"/>
</dbReference>
<comment type="subcellular location">
    <subcellularLocation>
        <location evidence="1">Cell membrane</location>
        <topology evidence="1">Multi-pass membrane protein</topology>
    </subcellularLocation>
</comment>
<feature type="transmembrane region" description="Helical" evidence="6">
    <location>
        <begin position="114"/>
        <end position="132"/>
    </location>
</feature>
<feature type="transmembrane region" description="Helical" evidence="6">
    <location>
        <begin position="184"/>
        <end position="206"/>
    </location>
</feature>
<evidence type="ECO:0000256" key="5">
    <source>
        <dbReference type="ARBA" id="ARBA00023136"/>
    </source>
</evidence>
<dbReference type="GO" id="GO:0005886">
    <property type="term" value="C:plasma membrane"/>
    <property type="evidence" value="ECO:0007669"/>
    <property type="project" value="UniProtKB-SubCell"/>
</dbReference>
<keyword evidence="2" id="KW-1003">Cell membrane</keyword>
<dbReference type="InterPro" id="IPR001123">
    <property type="entry name" value="LeuE-type"/>
</dbReference>
<keyword evidence="4 6" id="KW-1133">Transmembrane helix</keyword>
<keyword evidence="3 6" id="KW-0812">Transmembrane</keyword>
<feature type="transmembrane region" description="Helical" evidence="6">
    <location>
        <begin position="40"/>
        <end position="66"/>
    </location>
</feature>
<evidence type="ECO:0000313" key="8">
    <source>
        <dbReference type="Proteomes" id="UP001138997"/>
    </source>
</evidence>
<keyword evidence="5 6" id="KW-0472">Membrane</keyword>
<feature type="transmembrane region" description="Helical" evidence="6">
    <location>
        <begin position="72"/>
        <end position="93"/>
    </location>
</feature>
<accession>A0A9X1NEA4</accession>
<feature type="transmembrane region" description="Helical" evidence="6">
    <location>
        <begin position="6"/>
        <end position="28"/>
    </location>
</feature>
<dbReference type="GO" id="GO:0015171">
    <property type="term" value="F:amino acid transmembrane transporter activity"/>
    <property type="evidence" value="ECO:0007669"/>
    <property type="project" value="TreeGrafter"/>
</dbReference>
<feature type="transmembrane region" description="Helical" evidence="6">
    <location>
        <begin position="152"/>
        <end position="172"/>
    </location>
</feature>
<protein>
    <submittedName>
        <fullName evidence="7">LysE family transporter</fullName>
    </submittedName>
</protein>
<evidence type="ECO:0000256" key="6">
    <source>
        <dbReference type="SAM" id="Phobius"/>
    </source>
</evidence>
<dbReference type="Proteomes" id="UP001138997">
    <property type="component" value="Unassembled WGS sequence"/>
</dbReference>
<dbReference type="EMBL" id="JAJOMB010000007">
    <property type="protein sequence ID" value="MCD5312169.1"/>
    <property type="molecule type" value="Genomic_DNA"/>
</dbReference>
<name>A0A9X1NEA4_9ACTN</name>
<dbReference type="PANTHER" id="PTHR30086:SF20">
    <property type="entry name" value="ARGININE EXPORTER PROTEIN ARGO-RELATED"/>
    <property type="match status" value="1"/>
</dbReference>
<evidence type="ECO:0000256" key="2">
    <source>
        <dbReference type="ARBA" id="ARBA00022475"/>
    </source>
</evidence>
<proteinExistence type="predicted"/>
<comment type="caution">
    <text evidence="7">The sequence shown here is derived from an EMBL/GenBank/DDBJ whole genome shotgun (WGS) entry which is preliminary data.</text>
</comment>
<reference evidence="7" key="1">
    <citation type="submission" date="2021-11" db="EMBL/GenBank/DDBJ databases">
        <title>Streptomyces corallinus and Kineosporia corallina sp. nov., two new coral-derived marine actinobacteria.</title>
        <authorList>
            <person name="Buangrab K."/>
            <person name="Sutthacheep M."/>
            <person name="Yeemin T."/>
            <person name="Harunari E."/>
            <person name="Igarashi Y."/>
            <person name="Sripreechasak P."/>
            <person name="Kanchanasin P."/>
            <person name="Tanasupawat S."/>
            <person name="Phongsopitanun W."/>
        </authorList>
    </citation>
    <scope>NUCLEOTIDE SEQUENCE</scope>
    <source>
        <strain evidence="7">JCM 31032</strain>
    </source>
</reference>
<dbReference type="AlphaFoldDB" id="A0A9X1NEA4"/>
<organism evidence="7 8">
    <name type="scientific">Kineosporia babensis</name>
    <dbReference type="NCBI Taxonomy" id="499548"/>
    <lineage>
        <taxon>Bacteria</taxon>
        <taxon>Bacillati</taxon>
        <taxon>Actinomycetota</taxon>
        <taxon>Actinomycetes</taxon>
        <taxon>Kineosporiales</taxon>
        <taxon>Kineosporiaceae</taxon>
        <taxon>Kineosporia</taxon>
    </lineage>
</organism>
<dbReference type="RefSeq" id="WP_231442109.1">
    <property type="nucleotide sequence ID" value="NZ_JAJOMB010000007.1"/>
</dbReference>
<sequence length="208" mass="21777">MSATLLPGVLGLITGLTLIVAIGAQNAYLLRLGIAERAQVVLPAVVICAASDALLILAGVLGMGALVQSAPVALTVIQVLGAGFLFWYGFVAARRALWPSGEVLEAGGQEDSSSVRRVVLTMLALTWLNPHVYLDTVILLGSIANGQPVGRWWWVAGAMLASVLWFSALGFGGRLLRPVFARALAWRVLDGLIAVVMVAIGVRIALGV</sequence>
<evidence type="ECO:0000256" key="4">
    <source>
        <dbReference type="ARBA" id="ARBA00022989"/>
    </source>
</evidence>
<evidence type="ECO:0000256" key="3">
    <source>
        <dbReference type="ARBA" id="ARBA00022692"/>
    </source>
</evidence>
<keyword evidence="8" id="KW-1185">Reference proteome</keyword>
<evidence type="ECO:0000256" key="1">
    <source>
        <dbReference type="ARBA" id="ARBA00004651"/>
    </source>
</evidence>
<gene>
    <name evidence="7" type="ORF">LR394_14765</name>
</gene>